<reference evidence="1 2" key="1">
    <citation type="submission" date="2016-10" db="EMBL/GenBank/DDBJ databases">
        <authorList>
            <person name="de Groot N.N."/>
        </authorList>
    </citation>
    <scope>NUCLEOTIDE SEQUENCE [LARGE SCALE GENOMIC DNA]</scope>
    <source>
        <strain evidence="1 2">DSM 20117</strain>
    </source>
</reference>
<dbReference type="OrthoDB" id="4951415at2"/>
<dbReference type="AlphaFoldDB" id="A0A1H1E442"/>
<organism evidence="1 2">
    <name type="scientific">Crystallibacter crystallopoietes</name>
    <dbReference type="NCBI Taxonomy" id="37928"/>
    <lineage>
        <taxon>Bacteria</taxon>
        <taxon>Bacillati</taxon>
        <taxon>Actinomycetota</taxon>
        <taxon>Actinomycetes</taxon>
        <taxon>Micrococcales</taxon>
        <taxon>Micrococcaceae</taxon>
        <taxon>Crystallibacter</taxon>
    </lineage>
</organism>
<dbReference type="RefSeq" id="WP_074700940.1">
    <property type="nucleotide sequence ID" value="NZ_CP018863.1"/>
</dbReference>
<keyword evidence="2" id="KW-1185">Reference proteome</keyword>
<proteinExistence type="predicted"/>
<gene>
    <name evidence="1" type="ORF">SAMN04489742_2753</name>
</gene>
<dbReference type="EMBL" id="FNKH01000002">
    <property type="protein sequence ID" value="SDQ83467.1"/>
    <property type="molecule type" value="Genomic_DNA"/>
</dbReference>
<evidence type="ECO:0000313" key="1">
    <source>
        <dbReference type="EMBL" id="SDQ83467.1"/>
    </source>
</evidence>
<protein>
    <submittedName>
        <fullName evidence="1">Uncharacterized protein</fullName>
    </submittedName>
</protein>
<accession>A0A1H1E442</accession>
<dbReference type="KEGG" id="acry:AC20117_03680"/>
<name>A0A1H1E442_9MICC</name>
<evidence type="ECO:0000313" key="2">
    <source>
        <dbReference type="Proteomes" id="UP000181917"/>
    </source>
</evidence>
<sequence>MTSLTHKKITATSVDEADNLLDAVVDELQQLAGQDGIHGILVTKTGPGQFTVELSEEVPFGVTEEAIA</sequence>
<dbReference type="Proteomes" id="UP000181917">
    <property type="component" value="Unassembled WGS sequence"/>
</dbReference>